<comment type="caution">
    <text evidence="2">The sequence shown here is derived from an EMBL/GenBank/DDBJ whole genome shotgun (WGS) entry which is preliminary data.</text>
</comment>
<dbReference type="Pfam" id="PF03625">
    <property type="entry name" value="DUF302"/>
    <property type="match status" value="1"/>
</dbReference>
<organism evidence="2 3">
    <name type="scientific">Aquicella lusitana</name>
    <dbReference type="NCBI Taxonomy" id="254246"/>
    <lineage>
        <taxon>Bacteria</taxon>
        <taxon>Pseudomonadati</taxon>
        <taxon>Pseudomonadota</taxon>
        <taxon>Gammaproteobacteria</taxon>
        <taxon>Legionellales</taxon>
        <taxon>Coxiellaceae</taxon>
        <taxon>Aquicella</taxon>
    </lineage>
</organism>
<protein>
    <submittedName>
        <fullName evidence="2">Uncharacterized protein (DUF302 family)</fullName>
    </submittedName>
</protein>
<evidence type="ECO:0000313" key="2">
    <source>
        <dbReference type="EMBL" id="RDI42591.1"/>
    </source>
</evidence>
<proteinExistence type="predicted"/>
<evidence type="ECO:0000259" key="1">
    <source>
        <dbReference type="Pfam" id="PF03625"/>
    </source>
</evidence>
<sequence length="130" mass="14693">MNDHDFLIINTSNRSVKEIIDHIENILREKQITIFARINHSAAARAVGLTLQDEEVLIFGNPQVGTALMVESPAIGIELPLKIVAWRAEQTTFVAYHNYDRLADLFHIQTSIQTIHKFNGFLKGIIDTVI</sequence>
<dbReference type="PANTHER" id="PTHR38342:SF2">
    <property type="entry name" value="INNER MEMBRANE OR EXPORTED"/>
    <property type="match status" value="1"/>
</dbReference>
<dbReference type="CDD" id="cd14797">
    <property type="entry name" value="DUF302"/>
    <property type="match status" value="1"/>
</dbReference>
<accession>A0A370GFZ1</accession>
<gene>
    <name evidence="2" type="ORF">C8D86_11462</name>
</gene>
<dbReference type="Proteomes" id="UP000254720">
    <property type="component" value="Unassembled WGS sequence"/>
</dbReference>
<dbReference type="RefSeq" id="WP_114834652.1">
    <property type="nucleotide sequence ID" value="NZ_LR699115.1"/>
</dbReference>
<evidence type="ECO:0000313" key="3">
    <source>
        <dbReference type="Proteomes" id="UP000254720"/>
    </source>
</evidence>
<dbReference type="AlphaFoldDB" id="A0A370GFZ1"/>
<dbReference type="EMBL" id="QQAX01000014">
    <property type="protein sequence ID" value="RDI42591.1"/>
    <property type="molecule type" value="Genomic_DNA"/>
</dbReference>
<keyword evidence="3" id="KW-1185">Reference proteome</keyword>
<feature type="domain" description="DUF302" evidence="1">
    <location>
        <begin position="38"/>
        <end position="98"/>
    </location>
</feature>
<dbReference type="OrthoDB" id="9799367at2"/>
<reference evidence="2 3" key="1">
    <citation type="submission" date="2018-07" db="EMBL/GenBank/DDBJ databases">
        <title>Genomic Encyclopedia of Type Strains, Phase IV (KMG-IV): sequencing the most valuable type-strain genomes for metagenomic binning, comparative biology and taxonomic classification.</title>
        <authorList>
            <person name="Goeker M."/>
        </authorList>
    </citation>
    <scope>NUCLEOTIDE SEQUENCE [LARGE SCALE GENOMIC DNA]</scope>
    <source>
        <strain evidence="2 3">DSM 16500</strain>
    </source>
</reference>
<dbReference type="PANTHER" id="PTHR38342">
    <property type="entry name" value="SLR5037 PROTEIN"/>
    <property type="match status" value="1"/>
</dbReference>
<name>A0A370GFZ1_9COXI</name>
<dbReference type="InterPro" id="IPR035923">
    <property type="entry name" value="TT1751-like_sf"/>
</dbReference>
<dbReference type="SUPFAM" id="SSF103247">
    <property type="entry name" value="TT1751-like"/>
    <property type="match status" value="1"/>
</dbReference>
<dbReference type="InterPro" id="IPR005180">
    <property type="entry name" value="DUF302"/>
</dbReference>
<dbReference type="Gene3D" id="3.30.310.70">
    <property type="entry name" value="TT1751-like domain"/>
    <property type="match status" value="1"/>
</dbReference>